<feature type="compositionally biased region" description="Basic and acidic residues" evidence="1">
    <location>
        <begin position="216"/>
        <end position="225"/>
    </location>
</feature>
<gene>
    <name evidence="2" type="ORF">L202_07700</name>
</gene>
<dbReference type="RefSeq" id="XP_018989046.1">
    <property type="nucleotide sequence ID" value="XM_019142475.1"/>
</dbReference>
<evidence type="ECO:0000256" key="1">
    <source>
        <dbReference type="SAM" id="MobiDB-lite"/>
    </source>
</evidence>
<evidence type="ECO:0000313" key="2">
    <source>
        <dbReference type="EMBL" id="ODN73134.1"/>
    </source>
</evidence>
<dbReference type="GeneID" id="30159009"/>
<organism evidence="2 3">
    <name type="scientific">Cryptococcus amylolentus CBS 6039</name>
    <dbReference type="NCBI Taxonomy" id="1295533"/>
    <lineage>
        <taxon>Eukaryota</taxon>
        <taxon>Fungi</taxon>
        <taxon>Dikarya</taxon>
        <taxon>Basidiomycota</taxon>
        <taxon>Agaricomycotina</taxon>
        <taxon>Tremellomycetes</taxon>
        <taxon>Tremellales</taxon>
        <taxon>Cryptococcaceae</taxon>
        <taxon>Cryptococcus</taxon>
    </lineage>
</organism>
<name>A0A1E3HA06_9TREE</name>
<dbReference type="EMBL" id="AWGJ01000013">
    <property type="protein sequence ID" value="ODN73134.1"/>
    <property type="molecule type" value="Genomic_DNA"/>
</dbReference>
<sequence>MDVADYTQRLERAVKRAKSLEELEAPLPPDTVSIVFTTEIIQPTRLVRVPITEEEEDGAELPEGNWTVAPPRARFLSAVMDSPERVQTDDAAQDEYTRSVGEAIGIMTFADISDVQLGPEITCEDFVRNTSQCEHSLFRHAAFDVANQLSNTQQVGADNLDEDGRPADGQHLVKAVWLEPSMFSVYVDRPIEDAANYARTVDYMGSILSGLAMMRGGERGPQNRDDEMDDDGAESEDEGVWGAYREYDSASMLE</sequence>
<dbReference type="Proteomes" id="UP000094065">
    <property type="component" value="Unassembled WGS sequence"/>
</dbReference>
<protein>
    <submittedName>
        <fullName evidence="2">Uncharacterized protein</fullName>
    </submittedName>
</protein>
<comment type="caution">
    <text evidence="2">The sequence shown here is derived from an EMBL/GenBank/DDBJ whole genome shotgun (WGS) entry which is preliminary data.</text>
</comment>
<feature type="region of interest" description="Disordered" evidence="1">
    <location>
        <begin position="214"/>
        <end position="241"/>
    </location>
</feature>
<feature type="compositionally biased region" description="Acidic residues" evidence="1">
    <location>
        <begin position="226"/>
        <end position="239"/>
    </location>
</feature>
<dbReference type="AlphaFoldDB" id="A0A1E3HA06"/>
<accession>A0A1E3HA06</accession>
<proteinExistence type="predicted"/>
<reference evidence="2 3" key="1">
    <citation type="submission" date="2016-06" db="EMBL/GenBank/DDBJ databases">
        <title>Evolution of pathogenesis and genome organization in the Tremellales.</title>
        <authorList>
            <person name="Cuomo C."/>
            <person name="Litvintseva A."/>
            <person name="Heitman J."/>
            <person name="Chen Y."/>
            <person name="Sun S."/>
            <person name="Springer D."/>
            <person name="Dromer F."/>
            <person name="Young S."/>
            <person name="Zeng Q."/>
            <person name="Chapman S."/>
            <person name="Gujja S."/>
            <person name="Saif S."/>
            <person name="Birren B."/>
        </authorList>
    </citation>
    <scope>NUCLEOTIDE SEQUENCE [LARGE SCALE GENOMIC DNA]</scope>
    <source>
        <strain evidence="2 3">CBS 6039</strain>
    </source>
</reference>
<keyword evidence="3" id="KW-1185">Reference proteome</keyword>
<evidence type="ECO:0000313" key="3">
    <source>
        <dbReference type="Proteomes" id="UP000094065"/>
    </source>
</evidence>